<sequence>MNQEIIGYVFATFLGGILSLILCIYALITIKKTPGGRFYILATFFSSFFTFSYGFELLSKDLEQIKFWLRMEYIALPLIPVFILFMCLSYVGKKINRYLRIFLYVLPITTTLMQITNEYHHLYYSSVSLRGDSLNPIVELEGGLWFIVHSIFLYAIIAASIVVLLLEIKKVTTKFRKQILWMNPHRTEASYIKDTSHNRNDQTQLSS</sequence>
<proteinExistence type="predicted"/>
<dbReference type="EMBL" id="JBIACK010000001">
    <property type="protein sequence ID" value="MFE8699898.1"/>
    <property type="molecule type" value="Genomic_DNA"/>
</dbReference>
<keyword evidence="1" id="KW-0812">Transmembrane</keyword>
<dbReference type="RefSeq" id="WP_389358485.1">
    <property type="nucleotide sequence ID" value="NZ_JBIACK010000001.1"/>
</dbReference>
<keyword evidence="1" id="KW-1133">Transmembrane helix</keyword>
<dbReference type="Pfam" id="PF16927">
    <property type="entry name" value="HisKA_7TM"/>
    <property type="match status" value="1"/>
</dbReference>
<feature type="domain" description="Histidine kinase N-terminal 7TM region" evidence="2">
    <location>
        <begin position="13"/>
        <end position="182"/>
    </location>
</feature>
<dbReference type="Proteomes" id="UP001601059">
    <property type="component" value="Unassembled WGS sequence"/>
</dbReference>
<feature type="transmembrane region" description="Helical" evidence="1">
    <location>
        <begin position="144"/>
        <end position="166"/>
    </location>
</feature>
<keyword evidence="1" id="KW-0472">Membrane</keyword>
<dbReference type="GO" id="GO:0016301">
    <property type="term" value="F:kinase activity"/>
    <property type="evidence" value="ECO:0007669"/>
    <property type="project" value="UniProtKB-KW"/>
</dbReference>
<name>A0ABW6K6S8_9BACI</name>
<evidence type="ECO:0000259" key="2">
    <source>
        <dbReference type="Pfam" id="PF16927"/>
    </source>
</evidence>
<evidence type="ECO:0000313" key="3">
    <source>
        <dbReference type="EMBL" id="MFE8699898.1"/>
    </source>
</evidence>
<feature type="transmembrane region" description="Helical" evidence="1">
    <location>
        <begin position="98"/>
        <end position="116"/>
    </location>
</feature>
<dbReference type="InterPro" id="IPR031621">
    <property type="entry name" value="HisKA_7TM"/>
</dbReference>
<feature type="transmembrane region" description="Helical" evidence="1">
    <location>
        <begin position="6"/>
        <end position="26"/>
    </location>
</feature>
<reference evidence="3 4" key="1">
    <citation type="submission" date="2024-08" db="EMBL/GenBank/DDBJ databases">
        <title>Two novel Cytobacillus novel species.</title>
        <authorList>
            <person name="Liu G."/>
        </authorList>
    </citation>
    <scope>NUCLEOTIDE SEQUENCE [LARGE SCALE GENOMIC DNA]</scope>
    <source>
        <strain evidence="3 4">FJAT-54145</strain>
    </source>
</reference>
<keyword evidence="3" id="KW-0418">Kinase</keyword>
<protein>
    <submittedName>
        <fullName evidence="3">Histidine kinase N-terminal 7TM domain-containing protein</fullName>
    </submittedName>
</protein>
<feature type="transmembrane region" description="Helical" evidence="1">
    <location>
        <begin position="67"/>
        <end position="91"/>
    </location>
</feature>
<accession>A0ABW6K6S8</accession>
<feature type="transmembrane region" description="Helical" evidence="1">
    <location>
        <begin position="38"/>
        <end position="55"/>
    </location>
</feature>
<evidence type="ECO:0000256" key="1">
    <source>
        <dbReference type="SAM" id="Phobius"/>
    </source>
</evidence>
<organism evidence="3 4">
    <name type="scientific">Cytobacillus spartinae</name>
    <dbReference type="NCBI Taxonomy" id="3299023"/>
    <lineage>
        <taxon>Bacteria</taxon>
        <taxon>Bacillati</taxon>
        <taxon>Bacillota</taxon>
        <taxon>Bacilli</taxon>
        <taxon>Bacillales</taxon>
        <taxon>Bacillaceae</taxon>
        <taxon>Cytobacillus</taxon>
    </lineage>
</organism>
<keyword evidence="4" id="KW-1185">Reference proteome</keyword>
<evidence type="ECO:0000313" key="4">
    <source>
        <dbReference type="Proteomes" id="UP001601059"/>
    </source>
</evidence>
<comment type="caution">
    <text evidence="3">The sequence shown here is derived from an EMBL/GenBank/DDBJ whole genome shotgun (WGS) entry which is preliminary data.</text>
</comment>
<gene>
    <name evidence="3" type="ORF">ACFYKX_04595</name>
</gene>
<keyword evidence="3" id="KW-0808">Transferase</keyword>